<name>A0A382NZW5_9ZZZZ</name>
<protein>
    <submittedName>
        <fullName evidence="1">Uncharacterized protein</fullName>
    </submittedName>
</protein>
<dbReference type="SUPFAM" id="SSF51197">
    <property type="entry name" value="Clavaminate synthase-like"/>
    <property type="match status" value="1"/>
</dbReference>
<dbReference type="InterPro" id="IPR008775">
    <property type="entry name" value="Phytyl_CoA_dOase-like"/>
</dbReference>
<dbReference type="EMBL" id="UINC01103041">
    <property type="protein sequence ID" value="SVC65121.1"/>
    <property type="molecule type" value="Genomic_DNA"/>
</dbReference>
<accession>A0A382NZW5</accession>
<sequence length="168" mass="18619">MALEITEIQIAHFERNGFFLVPNPLGAAGMREVDFRQQEVEPEWQRTEFPTEFNRGACQFFLVGEPLLRMVEAPEILVAARRILGHQDIHVGACGLGDASKTVAADGRPQQQVHWHADGGPDVRQVSLRTALDRHDTSNAPLRVLPGSQHRARDEVAAELVQLELATG</sequence>
<dbReference type="Gene3D" id="2.60.120.620">
    <property type="entry name" value="q2cbj1_9rhob like domain"/>
    <property type="match status" value="1"/>
</dbReference>
<proteinExistence type="predicted"/>
<gene>
    <name evidence="1" type="ORF">METZ01_LOCUS317975</name>
</gene>
<dbReference type="Pfam" id="PF05721">
    <property type="entry name" value="PhyH"/>
    <property type="match status" value="1"/>
</dbReference>
<evidence type="ECO:0000313" key="1">
    <source>
        <dbReference type="EMBL" id="SVC65121.1"/>
    </source>
</evidence>
<reference evidence="1" key="1">
    <citation type="submission" date="2018-05" db="EMBL/GenBank/DDBJ databases">
        <authorList>
            <person name="Lanie J.A."/>
            <person name="Ng W.-L."/>
            <person name="Kazmierczak K.M."/>
            <person name="Andrzejewski T.M."/>
            <person name="Davidsen T.M."/>
            <person name="Wayne K.J."/>
            <person name="Tettelin H."/>
            <person name="Glass J.I."/>
            <person name="Rusch D."/>
            <person name="Podicherti R."/>
            <person name="Tsui H.-C.T."/>
            <person name="Winkler M.E."/>
        </authorList>
    </citation>
    <scope>NUCLEOTIDE SEQUENCE</scope>
</reference>
<feature type="non-terminal residue" evidence="1">
    <location>
        <position position="168"/>
    </location>
</feature>
<organism evidence="1">
    <name type="scientific">marine metagenome</name>
    <dbReference type="NCBI Taxonomy" id="408172"/>
    <lineage>
        <taxon>unclassified sequences</taxon>
        <taxon>metagenomes</taxon>
        <taxon>ecological metagenomes</taxon>
    </lineage>
</organism>
<dbReference type="AlphaFoldDB" id="A0A382NZW5"/>